<dbReference type="Proteomes" id="UP000073434">
    <property type="component" value="Unassembled WGS sequence"/>
</dbReference>
<dbReference type="Proteomes" id="UP000278566">
    <property type="component" value="Unassembled WGS sequence"/>
</dbReference>
<organism evidence="1 5">
    <name type="scientific">Streptococcus suis</name>
    <dbReference type="NCBI Taxonomy" id="1307"/>
    <lineage>
        <taxon>Bacteria</taxon>
        <taxon>Bacillati</taxon>
        <taxon>Bacillota</taxon>
        <taxon>Bacilli</taxon>
        <taxon>Lactobacillales</taxon>
        <taxon>Streptococcaceae</taxon>
        <taxon>Streptococcus</taxon>
    </lineage>
</organism>
<evidence type="ECO:0000313" key="1">
    <source>
        <dbReference type="EMBL" id="CYU50978.1"/>
    </source>
</evidence>
<dbReference type="EMBL" id="FIFW01000008">
    <property type="protein sequence ID" value="CYU50978.1"/>
    <property type="molecule type" value="Genomic_DNA"/>
</dbReference>
<dbReference type="EMBL" id="FIHS01000011">
    <property type="protein sequence ID" value="CYV37338.1"/>
    <property type="molecule type" value="Genomic_DNA"/>
</dbReference>
<dbReference type="EMBL" id="RRZO01000129">
    <property type="protein sequence ID" value="RRN48048.1"/>
    <property type="molecule type" value="Genomic_DNA"/>
</dbReference>
<sequence>MDKVEYIAKNYRDMKMKLHLVQEKLLNYRPISENSVIQSLVFEKSEHEKVKKSKNHGRSELISLSFREKQEQENQEYLSSLLNTYYCLKMDLYYFEFVMELIPEDLKPLAKDLIYLGKSWTELEEIYEISHSTLAYRRRKILKQLRKCYRWTSKSLELKVEDYHIPI</sequence>
<evidence type="ECO:0000313" key="4">
    <source>
        <dbReference type="Proteomes" id="UP000071533"/>
    </source>
</evidence>
<accession>A0A0Z8DVI4</accession>
<name>A0A0Z8DVI4_STRSU</name>
<protein>
    <submittedName>
        <fullName evidence="1">Phage protein</fullName>
    </submittedName>
</protein>
<evidence type="ECO:0000313" key="5">
    <source>
        <dbReference type="Proteomes" id="UP000073434"/>
    </source>
</evidence>
<dbReference type="RefSeq" id="WP_000361943.1">
    <property type="nucleotide sequence ID" value="NZ_AP023392.1"/>
</dbReference>
<reference evidence="4 5" key="1">
    <citation type="submission" date="2016-02" db="EMBL/GenBank/DDBJ databases">
        <authorList>
            <consortium name="Pathogen Informatics"/>
        </authorList>
    </citation>
    <scope>NUCLEOTIDE SEQUENCE [LARGE SCALE GENOMIC DNA]</scope>
    <source>
        <strain evidence="1 5">LSS23</strain>
        <strain evidence="2 4">LSS69</strain>
    </source>
</reference>
<dbReference type="AlphaFoldDB" id="A0A0Z8DVI4"/>
<proteinExistence type="predicted"/>
<dbReference type="Proteomes" id="UP000071533">
    <property type="component" value="Unassembled WGS sequence"/>
</dbReference>
<evidence type="ECO:0000313" key="2">
    <source>
        <dbReference type="EMBL" id="CYV37338.1"/>
    </source>
</evidence>
<evidence type="ECO:0000313" key="6">
    <source>
        <dbReference type="Proteomes" id="UP000278566"/>
    </source>
</evidence>
<evidence type="ECO:0000313" key="3">
    <source>
        <dbReference type="EMBL" id="RRN48048.1"/>
    </source>
</evidence>
<gene>
    <name evidence="3" type="ORF">EI220_12280</name>
    <name evidence="1" type="ORF">ERS132385_01042</name>
    <name evidence="2" type="ORF">ERS132431_01061</name>
</gene>
<reference evidence="3 6" key="2">
    <citation type="submission" date="2018-11" db="EMBL/GenBank/DDBJ databases">
        <title>Changes in penicillin susceptibility of Streptococcus suis isolates by amino acid alterations in the penicillin-binding protein.</title>
        <authorList>
            <person name="Niemann L."/>
            <person name="Eichhorn I."/>
        </authorList>
    </citation>
    <scope>NUCLEOTIDE SEQUENCE [LARGE SCALE GENOMIC DNA]</scope>
    <source>
        <strain evidence="3 6">IMT40738</strain>
    </source>
</reference>